<name>A0A0M3IQK1_ASCLU</name>
<dbReference type="Proteomes" id="UP000036681">
    <property type="component" value="Unplaced"/>
</dbReference>
<organism evidence="1 2">
    <name type="scientific">Ascaris lumbricoides</name>
    <name type="common">Giant roundworm</name>
    <dbReference type="NCBI Taxonomy" id="6252"/>
    <lineage>
        <taxon>Eukaryota</taxon>
        <taxon>Metazoa</taxon>
        <taxon>Ecdysozoa</taxon>
        <taxon>Nematoda</taxon>
        <taxon>Chromadorea</taxon>
        <taxon>Rhabditida</taxon>
        <taxon>Spirurina</taxon>
        <taxon>Ascaridomorpha</taxon>
        <taxon>Ascaridoidea</taxon>
        <taxon>Ascarididae</taxon>
        <taxon>Ascaris</taxon>
    </lineage>
</organism>
<evidence type="ECO:0000313" key="2">
    <source>
        <dbReference type="WBParaSite" id="ALUE_0002102901-mRNA-1"/>
    </source>
</evidence>
<proteinExistence type="predicted"/>
<sequence>MSTSCGWCLRVQVQFGCTMRRCTEMLQQRLWKRVCSRHQLFTSGRRSSYPSNHSFTCWRSNWNMSIKSEYKK</sequence>
<evidence type="ECO:0000313" key="1">
    <source>
        <dbReference type="Proteomes" id="UP000036681"/>
    </source>
</evidence>
<keyword evidence="1" id="KW-1185">Reference proteome</keyword>
<protein>
    <submittedName>
        <fullName evidence="2">Secreted protein</fullName>
    </submittedName>
</protein>
<accession>A0A0M3IQK1</accession>
<dbReference type="WBParaSite" id="ALUE_0002102901-mRNA-1">
    <property type="protein sequence ID" value="ALUE_0002102901-mRNA-1"/>
    <property type="gene ID" value="ALUE_0002102901"/>
</dbReference>
<dbReference type="AlphaFoldDB" id="A0A0M3IQK1"/>
<reference evidence="2" key="1">
    <citation type="submission" date="2017-02" db="UniProtKB">
        <authorList>
            <consortium name="WormBaseParasite"/>
        </authorList>
    </citation>
    <scope>IDENTIFICATION</scope>
</reference>